<dbReference type="EMBL" id="OBEG01000001">
    <property type="protein sequence ID" value="SNY79426.1"/>
    <property type="molecule type" value="Genomic_DNA"/>
</dbReference>
<evidence type="ECO:0000256" key="4">
    <source>
        <dbReference type="RuleBase" id="RU003476"/>
    </source>
</evidence>
<dbReference type="PANTHER" id="PTHR43046">
    <property type="entry name" value="GDP-MANNOSE MANNOSYL HYDROLASE"/>
    <property type="match status" value="1"/>
</dbReference>
<dbReference type="InterPro" id="IPR000086">
    <property type="entry name" value="NUDIX_hydrolase_dom"/>
</dbReference>
<evidence type="ECO:0000256" key="2">
    <source>
        <dbReference type="ARBA" id="ARBA00005582"/>
    </source>
</evidence>
<keyword evidence="7" id="KW-1185">Reference proteome</keyword>
<evidence type="ECO:0000256" key="3">
    <source>
        <dbReference type="ARBA" id="ARBA00022801"/>
    </source>
</evidence>
<dbReference type="Gene3D" id="3.90.79.10">
    <property type="entry name" value="Nucleoside Triphosphate Pyrophosphohydrolase"/>
    <property type="match status" value="1"/>
</dbReference>
<comment type="cofactor">
    <cofactor evidence="1">
        <name>Mg(2+)</name>
        <dbReference type="ChEBI" id="CHEBI:18420"/>
    </cofactor>
</comment>
<dbReference type="Proteomes" id="UP000219565">
    <property type="component" value="Unassembled WGS sequence"/>
</dbReference>
<sequence>MSFAERYPLLHTPARWEWGGLDVRFSTELPADELVTNVHVVCFVGERIVLCRDDRDFWLLPGGTREAGESVDECLRRELREEAGARPVGPVRWLGAHHATSDAPEPYRPWQPHPHKAWLWCAADVVVDASPSNPADAEQIVEVRAFAFEDALAHVTTDGAYLPELLTLARELHRPTAR</sequence>
<evidence type="ECO:0000313" key="7">
    <source>
        <dbReference type="Proteomes" id="UP000219565"/>
    </source>
</evidence>
<dbReference type="PRINTS" id="PR00502">
    <property type="entry name" value="NUDIXFAMILY"/>
</dbReference>
<dbReference type="InterPro" id="IPR015797">
    <property type="entry name" value="NUDIX_hydrolase-like_dom_sf"/>
</dbReference>
<comment type="similarity">
    <text evidence="2 4">Belongs to the Nudix hydrolase family.</text>
</comment>
<dbReference type="PROSITE" id="PS00893">
    <property type="entry name" value="NUDIX_BOX"/>
    <property type="match status" value="1"/>
</dbReference>
<name>A0A285L720_9NOCA</name>
<proteinExistence type="inferred from homology"/>
<dbReference type="STRING" id="1379680.GCA_001612615_01458"/>
<dbReference type="InterPro" id="IPR020476">
    <property type="entry name" value="Nudix_hydrolase"/>
</dbReference>
<dbReference type="InterPro" id="IPR020084">
    <property type="entry name" value="NUDIX_hydrolase_CS"/>
</dbReference>
<organism evidence="6 7">
    <name type="scientific">Nocardia amikacinitolerans</name>
    <dbReference type="NCBI Taxonomy" id="756689"/>
    <lineage>
        <taxon>Bacteria</taxon>
        <taxon>Bacillati</taxon>
        <taxon>Actinomycetota</taxon>
        <taxon>Actinomycetes</taxon>
        <taxon>Mycobacteriales</taxon>
        <taxon>Nocardiaceae</taxon>
        <taxon>Nocardia</taxon>
    </lineage>
</organism>
<dbReference type="PROSITE" id="PS51462">
    <property type="entry name" value="NUDIX"/>
    <property type="match status" value="1"/>
</dbReference>
<evidence type="ECO:0000313" key="6">
    <source>
        <dbReference type="EMBL" id="SNY79426.1"/>
    </source>
</evidence>
<protein>
    <submittedName>
        <fullName evidence="6">NUDIX domain-containing protein</fullName>
    </submittedName>
</protein>
<evidence type="ECO:0000256" key="1">
    <source>
        <dbReference type="ARBA" id="ARBA00001946"/>
    </source>
</evidence>
<dbReference type="GO" id="GO:0016787">
    <property type="term" value="F:hydrolase activity"/>
    <property type="evidence" value="ECO:0007669"/>
    <property type="project" value="UniProtKB-KW"/>
</dbReference>
<accession>A0A285L720</accession>
<dbReference type="PANTHER" id="PTHR43046:SF14">
    <property type="entry name" value="MUTT_NUDIX FAMILY PROTEIN"/>
    <property type="match status" value="1"/>
</dbReference>
<dbReference type="Pfam" id="PF00293">
    <property type="entry name" value="NUDIX"/>
    <property type="match status" value="1"/>
</dbReference>
<dbReference type="SUPFAM" id="SSF55811">
    <property type="entry name" value="Nudix"/>
    <property type="match status" value="1"/>
</dbReference>
<gene>
    <name evidence="6" type="ORF">SAMN04244553_1601</name>
</gene>
<keyword evidence="3 4" id="KW-0378">Hydrolase</keyword>
<dbReference type="AlphaFoldDB" id="A0A285L720"/>
<evidence type="ECO:0000259" key="5">
    <source>
        <dbReference type="PROSITE" id="PS51462"/>
    </source>
</evidence>
<feature type="domain" description="Nudix hydrolase" evidence="5">
    <location>
        <begin position="33"/>
        <end position="167"/>
    </location>
</feature>
<reference evidence="7" key="1">
    <citation type="submission" date="2017-09" db="EMBL/GenBank/DDBJ databases">
        <authorList>
            <person name="Varghese N."/>
            <person name="Submissions S."/>
        </authorList>
    </citation>
    <scope>NUCLEOTIDE SEQUENCE [LARGE SCALE GENOMIC DNA]</scope>
    <source>
        <strain evidence="7">DSM 45537</strain>
    </source>
</reference>
<dbReference type="RefSeq" id="WP_218841090.1">
    <property type="nucleotide sequence ID" value="NZ_OBEG01000001.1"/>
</dbReference>